<sequence>MIVTLTPDIVQQLHAKGITFLYAPLQFSLDDPIWVPMVVEFFDCDWIDPQADAVLLLKAALEIPFEQFLNHRVMLPNNWDMHVV</sequence>
<organism evidence="1 2">
    <name type="scientific">Olivibacter oleidegradans</name>
    <dbReference type="NCBI Taxonomy" id="760123"/>
    <lineage>
        <taxon>Bacteria</taxon>
        <taxon>Pseudomonadati</taxon>
        <taxon>Bacteroidota</taxon>
        <taxon>Sphingobacteriia</taxon>
        <taxon>Sphingobacteriales</taxon>
        <taxon>Sphingobacteriaceae</taxon>
        <taxon>Olivibacter</taxon>
    </lineage>
</organism>
<evidence type="ECO:0000313" key="2">
    <source>
        <dbReference type="Proteomes" id="UP001589774"/>
    </source>
</evidence>
<proteinExistence type="predicted"/>
<reference evidence="1 2" key="1">
    <citation type="submission" date="2024-09" db="EMBL/GenBank/DDBJ databases">
        <authorList>
            <person name="Sun Q."/>
            <person name="Mori K."/>
        </authorList>
    </citation>
    <scope>NUCLEOTIDE SEQUENCE [LARGE SCALE GENOMIC DNA]</scope>
    <source>
        <strain evidence="1 2">CCM 7765</strain>
    </source>
</reference>
<keyword evidence="2" id="KW-1185">Reference proteome</keyword>
<name>A0ABV6HH80_9SPHI</name>
<evidence type="ECO:0000313" key="1">
    <source>
        <dbReference type="EMBL" id="MFC0318225.1"/>
    </source>
</evidence>
<protein>
    <submittedName>
        <fullName evidence="1">Uncharacterized protein</fullName>
    </submittedName>
</protein>
<comment type="caution">
    <text evidence="1">The sequence shown here is derived from an EMBL/GenBank/DDBJ whole genome shotgun (WGS) entry which is preliminary data.</text>
</comment>
<dbReference type="RefSeq" id="WP_130856285.1">
    <property type="nucleotide sequence ID" value="NZ_JBHLWO010000001.1"/>
</dbReference>
<accession>A0ABV6HH80</accession>
<gene>
    <name evidence="1" type="ORF">ACFFI0_07885</name>
</gene>
<dbReference type="Proteomes" id="UP001589774">
    <property type="component" value="Unassembled WGS sequence"/>
</dbReference>
<dbReference type="EMBL" id="JBHLWO010000001">
    <property type="protein sequence ID" value="MFC0318225.1"/>
    <property type="molecule type" value="Genomic_DNA"/>
</dbReference>